<evidence type="ECO:0000256" key="1">
    <source>
        <dbReference type="SAM" id="MobiDB-lite"/>
    </source>
</evidence>
<dbReference type="Proteomes" id="UP001460270">
    <property type="component" value="Unassembled WGS sequence"/>
</dbReference>
<name>A0AAW0MUA3_9GOBI</name>
<sequence>MRVSSQRLTLVLARSLQTNVSPRQLAAINTSDESTCDEGWHLDSVGPGRGVRRGEGGLGRREGPEVRWNEEESGVRRTRGRGGTPETSFEGRHLGLVSPGEKGEAKPGSGGGETPA</sequence>
<protein>
    <submittedName>
        <fullName evidence="2">Uncharacterized protein</fullName>
    </submittedName>
</protein>
<dbReference type="AlphaFoldDB" id="A0AAW0MUA3"/>
<feature type="region of interest" description="Disordered" evidence="1">
    <location>
        <begin position="34"/>
        <end position="116"/>
    </location>
</feature>
<evidence type="ECO:0000313" key="2">
    <source>
        <dbReference type="EMBL" id="KAK7882702.1"/>
    </source>
</evidence>
<feature type="compositionally biased region" description="Basic and acidic residues" evidence="1">
    <location>
        <begin position="52"/>
        <end position="75"/>
    </location>
</feature>
<evidence type="ECO:0000313" key="3">
    <source>
        <dbReference type="Proteomes" id="UP001460270"/>
    </source>
</evidence>
<gene>
    <name evidence="2" type="ORF">WMY93_028876</name>
</gene>
<keyword evidence="3" id="KW-1185">Reference proteome</keyword>
<reference evidence="3" key="1">
    <citation type="submission" date="2024-04" db="EMBL/GenBank/DDBJ databases">
        <title>Salinicola lusitanus LLJ914,a marine bacterium isolated from the Okinawa Trough.</title>
        <authorList>
            <person name="Li J."/>
        </authorList>
    </citation>
    <scope>NUCLEOTIDE SEQUENCE [LARGE SCALE GENOMIC DNA]</scope>
</reference>
<organism evidence="2 3">
    <name type="scientific">Mugilogobius chulae</name>
    <name type="common">yellowstripe goby</name>
    <dbReference type="NCBI Taxonomy" id="88201"/>
    <lineage>
        <taxon>Eukaryota</taxon>
        <taxon>Metazoa</taxon>
        <taxon>Chordata</taxon>
        <taxon>Craniata</taxon>
        <taxon>Vertebrata</taxon>
        <taxon>Euteleostomi</taxon>
        <taxon>Actinopterygii</taxon>
        <taxon>Neopterygii</taxon>
        <taxon>Teleostei</taxon>
        <taxon>Neoteleostei</taxon>
        <taxon>Acanthomorphata</taxon>
        <taxon>Gobiaria</taxon>
        <taxon>Gobiiformes</taxon>
        <taxon>Gobioidei</taxon>
        <taxon>Gobiidae</taxon>
        <taxon>Gobionellinae</taxon>
        <taxon>Mugilogobius</taxon>
    </lineage>
</organism>
<proteinExistence type="predicted"/>
<comment type="caution">
    <text evidence="2">The sequence shown here is derived from an EMBL/GenBank/DDBJ whole genome shotgun (WGS) entry which is preliminary data.</text>
</comment>
<accession>A0AAW0MUA3</accession>
<dbReference type="EMBL" id="JBBPFD010000021">
    <property type="protein sequence ID" value="KAK7882702.1"/>
    <property type="molecule type" value="Genomic_DNA"/>
</dbReference>